<dbReference type="PANTHER" id="PTHR43156:SF2">
    <property type="entry name" value="STAGE II SPORULATION PROTEIN E"/>
    <property type="match status" value="1"/>
</dbReference>
<dbReference type="InterPro" id="IPR001932">
    <property type="entry name" value="PPM-type_phosphatase-like_dom"/>
</dbReference>
<dbReference type="PANTHER" id="PTHR43156">
    <property type="entry name" value="STAGE II SPORULATION PROTEIN E-RELATED"/>
    <property type="match status" value="1"/>
</dbReference>
<feature type="transmembrane region" description="Helical" evidence="2">
    <location>
        <begin position="346"/>
        <end position="365"/>
    </location>
</feature>
<feature type="transmembrane region" description="Helical" evidence="2">
    <location>
        <begin position="47"/>
        <end position="72"/>
    </location>
</feature>
<dbReference type="Gene3D" id="6.10.340.10">
    <property type="match status" value="1"/>
</dbReference>
<dbReference type="CDD" id="cd06225">
    <property type="entry name" value="HAMP"/>
    <property type="match status" value="1"/>
</dbReference>
<evidence type="ECO:0000256" key="2">
    <source>
        <dbReference type="SAM" id="Phobius"/>
    </source>
</evidence>
<feature type="domain" description="HAMP" evidence="3">
    <location>
        <begin position="370"/>
        <end position="422"/>
    </location>
</feature>
<dbReference type="InterPro" id="IPR036457">
    <property type="entry name" value="PPM-type-like_dom_sf"/>
</dbReference>
<dbReference type="Gene3D" id="3.60.40.10">
    <property type="entry name" value="PPM-type phosphatase domain"/>
    <property type="match status" value="1"/>
</dbReference>
<feature type="transmembrane region" description="Helical" evidence="2">
    <location>
        <begin position="21"/>
        <end position="41"/>
    </location>
</feature>
<evidence type="ECO:0000313" key="4">
    <source>
        <dbReference type="EMBL" id="RSL18527.1"/>
    </source>
</evidence>
<dbReference type="SUPFAM" id="SSF81606">
    <property type="entry name" value="PP2C-like"/>
    <property type="match status" value="1"/>
</dbReference>
<dbReference type="InterPro" id="IPR003660">
    <property type="entry name" value="HAMP_dom"/>
</dbReference>
<sequence length="707" mass="77308">MQEPNKSGAWGWLKHRPPAGLPAAAFWLALWFCVLLVLRWLPGGWRTFFSVVQIFVGVALVIVAIPLALRIVRQRMLWSLRNKLVVTYLLIGLAPVVLFVTLVLISAYIAAGQFEIHLADTRIQAELNQMSGENGHRAEQVAHLLDGKPIPPNGLSINEAPAELDIPRLKLHRDTVAYTNGTRLAVGAVGEKTPLGLPPWASPLPGGEFHGLVLDGSDLYLVAVHQQGLGDGRVFSLVTSVPVDRSVMDMIADGLGRVRLFVERVGGAEGTTQKAEAKRIAGGSEPAGVNLADVRVRFLSTVTATDWDTGEPANLPIEVVSRPSLLYKQLFGTSLGGIVTSVIRTFLIGLCIVFAGLQVLALVMAMRLSRTMTKSVADLYEATQRIDQGQLDHRIGVTRDDQLAELSRSFNKMTGSLQRLLVEQKEKERLQNEISIAQEVQANLFPHQTVGLETLELHGVCRPARSVSGDYYDFLVFHEAAHNGNASPKETGVGIALGDISGKGISAALLMATLHSAVRAYRFASEELVFTESAVAGLMASRDERGRDCDELFESPGRILALLNRHLYRSTQPEKYATLFLAHYDVATSMLTYSNAGQLPPLVLGRDGSIRRLDRGGTVVGLIDGMQYDEGRFQMQSGDILVAYSDGVTEPENDFGEFGEERLMEVVSRYRNEPLHVISTQVMQALDAWIGAEEQPDDITLVLARQV</sequence>
<protein>
    <submittedName>
        <fullName evidence="4">Sigma-B regulation protein RsbU (Phosphoserine phosphatase)</fullName>
    </submittedName>
</protein>
<evidence type="ECO:0000259" key="3">
    <source>
        <dbReference type="PROSITE" id="PS50885"/>
    </source>
</evidence>
<keyword evidence="2" id="KW-0472">Membrane</keyword>
<feature type="transmembrane region" description="Helical" evidence="2">
    <location>
        <begin position="84"/>
        <end position="109"/>
    </location>
</feature>
<dbReference type="RefSeq" id="WP_260472986.1">
    <property type="nucleotide sequence ID" value="NZ_RSDW01000001.1"/>
</dbReference>
<dbReference type="GO" id="GO:0016791">
    <property type="term" value="F:phosphatase activity"/>
    <property type="evidence" value="ECO:0007669"/>
    <property type="project" value="TreeGrafter"/>
</dbReference>
<proteinExistence type="predicted"/>
<keyword evidence="2" id="KW-0812">Transmembrane</keyword>
<keyword evidence="2" id="KW-1133">Transmembrane helix</keyword>
<dbReference type="Pfam" id="PF07228">
    <property type="entry name" value="SpoIIE"/>
    <property type="match status" value="1"/>
</dbReference>
<accession>A0A3R9WJD4</accession>
<name>A0A3R9WJD4_9BACT</name>
<dbReference type="InterPro" id="IPR052016">
    <property type="entry name" value="Bact_Sigma-Reg"/>
</dbReference>
<evidence type="ECO:0000313" key="5">
    <source>
        <dbReference type="Proteomes" id="UP000269669"/>
    </source>
</evidence>
<dbReference type="PROSITE" id="PS50885">
    <property type="entry name" value="HAMP"/>
    <property type="match status" value="1"/>
</dbReference>
<dbReference type="SUPFAM" id="SSF158472">
    <property type="entry name" value="HAMP domain-like"/>
    <property type="match status" value="1"/>
</dbReference>
<dbReference type="SMART" id="SM00331">
    <property type="entry name" value="PP2C_SIG"/>
    <property type="match status" value="1"/>
</dbReference>
<dbReference type="Pfam" id="PF00672">
    <property type="entry name" value="HAMP"/>
    <property type="match status" value="1"/>
</dbReference>
<dbReference type="Proteomes" id="UP000269669">
    <property type="component" value="Unassembled WGS sequence"/>
</dbReference>
<gene>
    <name evidence="4" type="ORF">EDE15_4116</name>
</gene>
<dbReference type="AlphaFoldDB" id="A0A3R9WJD4"/>
<keyword evidence="1" id="KW-0378">Hydrolase</keyword>
<reference evidence="4 5" key="1">
    <citation type="submission" date="2018-12" db="EMBL/GenBank/DDBJ databases">
        <title>Sequencing of bacterial isolates from soil warming experiment in Harvard Forest, Massachusetts, USA.</title>
        <authorList>
            <person name="Deangelis K."/>
        </authorList>
    </citation>
    <scope>NUCLEOTIDE SEQUENCE [LARGE SCALE GENOMIC DNA]</scope>
    <source>
        <strain evidence="4 5">EB153</strain>
    </source>
</reference>
<dbReference type="EMBL" id="RSDW01000001">
    <property type="protein sequence ID" value="RSL18527.1"/>
    <property type="molecule type" value="Genomic_DNA"/>
</dbReference>
<organism evidence="4 5">
    <name type="scientific">Edaphobacter aggregans</name>
    <dbReference type="NCBI Taxonomy" id="570835"/>
    <lineage>
        <taxon>Bacteria</taxon>
        <taxon>Pseudomonadati</taxon>
        <taxon>Acidobacteriota</taxon>
        <taxon>Terriglobia</taxon>
        <taxon>Terriglobales</taxon>
        <taxon>Acidobacteriaceae</taxon>
        <taxon>Edaphobacter</taxon>
    </lineage>
</organism>
<evidence type="ECO:0000256" key="1">
    <source>
        <dbReference type="ARBA" id="ARBA00022801"/>
    </source>
</evidence>
<comment type="caution">
    <text evidence="4">The sequence shown here is derived from an EMBL/GenBank/DDBJ whole genome shotgun (WGS) entry which is preliminary data.</text>
</comment>
<dbReference type="SMART" id="SM00304">
    <property type="entry name" value="HAMP"/>
    <property type="match status" value="1"/>
</dbReference>
<dbReference type="GO" id="GO:0016020">
    <property type="term" value="C:membrane"/>
    <property type="evidence" value="ECO:0007669"/>
    <property type="project" value="InterPro"/>
</dbReference>
<keyword evidence="5" id="KW-1185">Reference proteome</keyword>
<dbReference type="GO" id="GO:0007165">
    <property type="term" value="P:signal transduction"/>
    <property type="evidence" value="ECO:0007669"/>
    <property type="project" value="InterPro"/>
</dbReference>